<feature type="compositionally biased region" description="Basic and acidic residues" evidence="1">
    <location>
        <begin position="59"/>
        <end position="76"/>
    </location>
</feature>
<gene>
    <name evidence="2" type="ORF">EZS28_000666</name>
</gene>
<feature type="compositionally biased region" description="Polar residues" evidence="1">
    <location>
        <begin position="1"/>
        <end position="10"/>
    </location>
</feature>
<dbReference type="Proteomes" id="UP000324800">
    <property type="component" value="Unassembled WGS sequence"/>
</dbReference>
<evidence type="ECO:0000256" key="1">
    <source>
        <dbReference type="SAM" id="MobiDB-lite"/>
    </source>
</evidence>
<dbReference type="EMBL" id="SNRW01000058">
    <property type="protein sequence ID" value="KAA6403804.1"/>
    <property type="molecule type" value="Genomic_DNA"/>
</dbReference>
<comment type="caution">
    <text evidence="2">The sequence shown here is derived from an EMBL/GenBank/DDBJ whole genome shotgun (WGS) entry which is preliminary data.</text>
</comment>
<evidence type="ECO:0000313" key="3">
    <source>
        <dbReference type="Proteomes" id="UP000324800"/>
    </source>
</evidence>
<sequence>MNMYSNTTEGVSEGENELQLSEGDGIGRNENDEDKEEDQNKGQGGLCKQINDKSNQWEIKGRIESQQEEKDADIIG</sequence>
<proteinExistence type="predicted"/>
<protein>
    <submittedName>
        <fullName evidence="2">Uncharacterized protein</fullName>
    </submittedName>
</protein>
<accession>A0A5J4X9J6</accession>
<dbReference type="AlphaFoldDB" id="A0A5J4X9J6"/>
<organism evidence="2 3">
    <name type="scientific">Streblomastix strix</name>
    <dbReference type="NCBI Taxonomy" id="222440"/>
    <lineage>
        <taxon>Eukaryota</taxon>
        <taxon>Metamonada</taxon>
        <taxon>Preaxostyla</taxon>
        <taxon>Oxymonadida</taxon>
        <taxon>Streblomastigidae</taxon>
        <taxon>Streblomastix</taxon>
    </lineage>
</organism>
<reference evidence="2 3" key="1">
    <citation type="submission" date="2019-03" db="EMBL/GenBank/DDBJ databases">
        <title>Single cell metagenomics reveals metabolic interactions within the superorganism composed of flagellate Streblomastix strix and complex community of Bacteroidetes bacteria on its surface.</title>
        <authorList>
            <person name="Treitli S.C."/>
            <person name="Kolisko M."/>
            <person name="Husnik F."/>
            <person name="Keeling P."/>
            <person name="Hampl V."/>
        </authorList>
    </citation>
    <scope>NUCLEOTIDE SEQUENCE [LARGE SCALE GENOMIC DNA]</scope>
    <source>
        <strain evidence="2">ST1C</strain>
    </source>
</reference>
<name>A0A5J4X9J6_9EUKA</name>
<evidence type="ECO:0000313" key="2">
    <source>
        <dbReference type="EMBL" id="KAA6403804.1"/>
    </source>
</evidence>
<feature type="region of interest" description="Disordered" evidence="1">
    <location>
        <begin position="1"/>
        <end position="76"/>
    </location>
</feature>